<feature type="region of interest" description="Disordered" evidence="1">
    <location>
        <begin position="103"/>
        <end position="140"/>
    </location>
</feature>
<feature type="compositionally biased region" description="Basic and acidic residues" evidence="1">
    <location>
        <begin position="121"/>
        <end position="131"/>
    </location>
</feature>
<name>W9S0C9_9ROSA</name>
<dbReference type="Proteomes" id="UP000030645">
    <property type="component" value="Unassembled WGS sequence"/>
</dbReference>
<evidence type="ECO:0000256" key="1">
    <source>
        <dbReference type="SAM" id="MobiDB-lite"/>
    </source>
</evidence>
<proteinExistence type="predicted"/>
<dbReference type="AlphaFoldDB" id="W9S0C9"/>
<dbReference type="EMBL" id="KE345347">
    <property type="protein sequence ID" value="EXC02055.1"/>
    <property type="molecule type" value="Genomic_DNA"/>
</dbReference>
<organism evidence="2 3">
    <name type="scientific">Morus notabilis</name>
    <dbReference type="NCBI Taxonomy" id="981085"/>
    <lineage>
        <taxon>Eukaryota</taxon>
        <taxon>Viridiplantae</taxon>
        <taxon>Streptophyta</taxon>
        <taxon>Embryophyta</taxon>
        <taxon>Tracheophyta</taxon>
        <taxon>Spermatophyta</taxon>
        <taxon>Magnoliopsida</taxon>
        <taxon>eudicotyledons</taxon>
        <taxon>Gunneridae</taxon>
        <taxon>Pentapetalae</taxon>
        <taxon>rosids</taxon>
        <taxon>fabids</taxon>
        <taxon>Rosales</taxon>
        <taxon>Moraceae</taxon>
        <taxon>Moreae</taxon>
        <taxon>Morus</taxon>
    </lineage>
</organism>
<gene>
    <name evidence="2" type="ORF">L484_024019</name>
</gene>
<evidence type="ECO:0000313" key="2">
    <source>
        <dbReference type="EMBL" id="EXC02055.1"/>
    </source>
</evidence>
<sequence>MWIAVLLRASQDCHLRWRSREASKVPFLCLTTVVTLSKLKTVVQMCLRDAILRGYLKALSSGFSPLLRRTTIVASGFRLSPSLLGFELCLSPFTVAVASGFPKRESQLKKQSPNTGLQMKRMNEKKKEKPKQSSRNWGGN</sequence>
<reference evidence="3" key="1">
    <citation type="submission" date="2013-01" db="EMBL/GenBank/DDBJ databases">
        <title>Draft Genome Sequence of a Mulberry Tree, Morus notabilis C.K. Schneid.</title>
        <authorList>
            <person name="He N."/>
            <person name="Zhao S."/>
        </authorList>
    </citation>
    <scope>NUCLEOTIDE SEQUENCE</scope>
</reference>
<accession>W9S0C9</accession>
<protein>
    <submittedName>
        <fullName evidence="2">Uncharacterized protein</fullName>
    </submittedName>
</protein>
<keyword evidence="3" id="KW-1185">Reference proteome</keyword>
<evidence type="ECO:0000313" key="3">
    <source>
        <dbReference type="Proteomes" id="UP000030645"/>
    </source>
</evidence>